<dbReference type="EMBL" id="APVH01000009">
    <property type="protein sequence ID" value="EPX85449.1"/>
    <property type="molecule type" value="Genomic_DNA"/>
</dbReference>
<feature type="region of interest" description="Disordered" evidence="1">
    <location>
        <begin position="1"/>
        <end position="27"/>
    </location>
</feature>
<dbReference type="Proteomes" id="UP000015347">
    <property type="component" value="Unassembled WGS sequence"/>
</dbReference>
<evidence type="ECO:0000313" key="3">
    <source>
        <dbReference type="Proteomes" id="UP000015347"/>
    </source>
</evidence>
<comment type="caution">
    <text evidence="2">The sequence shown here is derived from an EMBL/GenBank/DDBJ whole genome shotgun (WGS) entry which is preliminary data.</text>
</comment>
<sequence>MDPLQRRQTTIHAPHAGGAGHTLDGESDGRWFGHDGLLDSSWLPLMWGLQSLEGQACG</sequence>
<feature type="compositionally biased region" description="Polar residues" evidence="1">
    <location>
        <begin position="1"/>
        <end position="11"/>
    </location>
</feature>
<gene>
    <name evidence="2" type="ORF">Salmuc_02831</name>
</gene>
<dbReference type="STRING" id="1123237.Salmuc_02831"/>
<accession>S9SGN3</accession>
<proteinExistence type="predicted"/>
<dbReference type="AlphaFoldDB" id="S9SGN3"/>
<protein>
    <submittedName>
        <fullName evidence="2">Uncharacterized protein</fullName>
    </submittedName>
</protein>
<dbReference type="HOGENOM" id="CLU_2976669_0_0_5"/>
<reference evidence="3" key="1">
    <citation type="journal article" date="2014" name="Stand. Genomic Sci.">
        <title>Genome sequence of the exopolysaccharide-producing Salipiger mucosus type strain (DSM 16094(T)), a moderately halophilic member of the Roseobacter clade.</title>
        <authorList>
            <person name="Riedel T."/>
            <person name="Spring S."/>
            <person name="Fiebig A."/>
            <person name="Petersen J."/>
            <person name="Kyrpides N.C."/>
            <person name="Goker M."/>
            <person name="Klenk H.P."/>
        </authorList>
    </citation>
    <scope>NUCLEOTIDE SEQUENCE [LARGE SCALE GENOMIC DNA]</scope>
    <source>
        <strain evidence="3">DSM 16094</strain>
    </source>
</reference>
<name>S9SGN3_9RHOB</name>
<organism evidence="2 3">
    <name type="scientific">Salipiger mucosus DSM 16094</name>
    <dbReference type="NCBI Taxonomy" id="1123237"/>
    <lineage>
        <taxon>Bacteria</taxon>
        <taxon>Pseudomonadati</taxon>
        <taxon>Pseudomonadota</taxon>
        <taxon>Alphaproteobacteria</taxon>
        <taxon>Rhodobacterales</taxon>
        <taxon>Roseobacteraceae</taxon>
        <taxon>Salipiger</taxon>
    </lineage>
</organism>
<evidence type="ECO:0000313" key="2">
    <source>
        <dbReference type="EMBL" id="EPX85449.1"/>
    </source>
</evidence>
<evidence type="ECO:0000256" key="1">
    <source>
        <dbReference type="SAM" id="MobiDB-lite"/>
    </source>
</evidence>
<keyword evidence="3" id="KW-1185">Reference proteome</keyword>